<keyword evidence="3" id="KW-1185">Reference proteome</keyword>
<dbReference type="STRING" id="1544413.Clow_00051"/>
<sequence>MSSMIFGVILLVLGLILTVIGGLAWAAKLPGNGVVGIRVPEVRKSQDLWELAHRIAGPFWTLGGIALIFGACFSFIAQGWLWLLPVLTVLIALVAIGAGAGKAAHAVAVIDARRMIEAETGGPKPAVDMDALRRAARASDN</sequence>
<dbReference type="AlphaFoldDB" id="A0A0Q0U4Y7"/>
<name>A0A0Q0U4Y7_9CORY</name>
<keyword evidence="1" id="KW-1133">Transmembrane helix</keyword>
<comment type="caution">
    <text evidence="2">The sequence shown here is derived from an EMBL/GenBank/DDBJ whole genome shotgun (WGS) entry which is preliminary data.</text>
</comment>
<keyword evidence="1" id="KW-0472">Membrane</keyword>
<evidence type="ECO:0000256" key="1">
    <source>
        <dbReference type="SAM" id="Phobius"/>
    </source>
</evidence>
<accession>A0A0Q0U4Y7</accession>
<gene>
    <name evidence="2" type="ORF">Clow_00051</name>
</gene>
<keyword evidence="1" id="KW-0812">Transmembrane</keyword>
<evidence type="ECO:0008006" key="4">
    <source>
        <dbReference type="Google" id="ProtNLM"/>
    </source>
</evidence>
<evidence type="ECO:0000313" key="2">
    <source>
        <dbReference type="EMBL" id="KQB87006.1"/>
    </source>
</evidence>
<dbReference type="RefSeq" id="WP_245625653.1">
    <property type="nucleotide sequence ID" value="NZ_LKEV01000001.1"/>
</dbReference>
<feature type="transmembrane region" description="Helical" evidence="1">
    <location>
        <begin position="55"/>
        <end position="73"/>
    </location>
</feature>
<dbReference type="EMBL" id="LKEV01000001">
    <property type="protein sequence ID" value="KQB87006.1"/>
    <property type="molecule type" value="Genomic_DNA"/>
</dbReference>
<proteinExistence type="predicted"/>
<organism evidence="2 3">
    <name type="scientific">Corynebacterium lowii</name>
    <dbReference type="NCBI Taxonomy" id="1544413"/>
    <lineage>
        <taxon>Bacteria</taxon>
        <taxon>Bacillati</taxon>
        <taxon>Actinomycetota</taxon>
        <taxon>Actinomycetes</taxon>
        <taxon>Mycobacteriales</taxon>
        <taxon>Corynebacteriaceae</taxon>
        <taxon>Corynebacterium</taxon>
    </lineage>
</organism>
<dbReference type="PATRIC" id="fig|1544413.3.peg.52"/>
<evidence type="ECO:0000313" key="3">
    <source>
        <dbReference type="Proteomes" id="UP000050488"/>
    </source>
</evidence>
<dbReference type="Proteomes" id="UP000050488">
    <property type="component" value="Unassembled WGS sequence"/>
</dbReference>
<protein>
    <recommendedName>
        <fullName evidence="4">SdpI/YhfL protein family protein</fullName>
    </recommendedName>
</protein>
<dbReference type="Pfam" id="PF13630">
    <property type="entry name" value="SdpI"/>
    <property type="match status" value="1"/>
</dbReference>
<feature type="transmembrane region" description="Helical" evidence="1">
    <location>
        <begin position="80"/>
        <end position="100"/>
    </location>
</feature>
<dbReference type="InterPro" id="IPR025962">
    <property type="entry name" value="SdpI/YhfL"/>
</dbReference>
<reference evidence="2 3" key="1">
    <citation type="submission" date="2015-10" db="EMBL/GenBank/DDBJ databases">
        <title>Corynebacteirum lowii and Corynebacterium oculi species nova, derived from human clinical disease and and emended description of Corynebacterium mastiditis.</title>
        <authorList>
            <person name="Bernard K."/>
            <person name="Pacheco A.L."/>
            <person name="Mcdougall C."/>
            <person name="Burtx T."/>
            <person name="Weibe D."/>
            <person name="Tyler S."/>
            <person name="Olson A.B."/>
            <person name="Cnockaert M."/>
            <person name="Eguchi H."/>
            <person name="Kuwahara T."/>
            <person name="Nakayama-Imaohji H."/>
            <person name="Boudewijins M."/>
            <person name="Van Hoecke F."/>
            <person name="Bernier A.-M."/>
            <person name="Vandamme P."/>
        </authorList>
    </citation>
    <scope>NUCLEOTIDE SEQUENCE [LARGE SCALE GENOMIC DNA]</scope>
    <source>
        <strain evidence="2 3">NML 130206</strain>
    </source>
</reference>